<accession>A0ACC5R7S0</accession>
<comment type="caution">
    <text evidence="1">The sequence shown here is derived from an EMBL/GenBank/DDBJ whole genome shotgun (WGS) entry which is preliminary data.</text>
</comment>
<dbReference type="EMBL" id="JAENHL010000007">
    <property type="protein sequence ID" value="MBK1868657.1"/>
    <property type="molecule type" value="Genomic_DNA"/>
</dbReference>
<evidence type="ECO:0000313" key="2">
    <source>
        <dbReference type="Proteomes" id="UP000616151"/>
    </source>
</evidence>
<gene>
    <name evidence="1" type="ORF">JHL16_20040</name>
</gene>
<proteinExistence type="predicted"/>
<organism evidence="1 2">
    <name type="scientific">Taklimakanibacter albus</name>
    <dbReference type="NCBI Taxonomy" id="2800327"/>
    <lineage>
        <taxon>Bacteria</taxon>
        <taxon>Pseudomonadati</taxon>
        <taxon>Pseudomonadota</taxon>
        <taxon>Alphaproteobacteria</taxon>
        <taxon>Hyphomicrobiales</taxon>
        <taxon>Aestuariivirgaceae</taxon>
        <taxon>Taklimakanibacter</taxon>
    </lineage>
</organism>
<keyword evidence="2" id="KW-1185">Reference proteome</keyword>
<sequence>MPSTIHADAFHFDHPVQSYWEASAAPLGIATSPLSGDTQCDVAVIGGGYTGLAAALRLKTEYGVDVRILEAAEPGWGASGRNGGFACIGSHKRSYSSLIKSYGLDDTRRFYGTMKDAVDMVGDLCRRHGIDAWIHDGGEISLAHLPSRWAELEEERDFMARIFGEKLTLLTVAELKEKGLWAPTFHGGIHNTTGFSIHPLNYVRGLARVVHQAGVPIHGGSRVLRWEETGGRHRLTTAGGTLTANRVVVATNGYTPEDVSSYHAGRLMPALSNIIVTRPLSEAERTEQGWTSRLMAFDTRNLLHYFRLLPDGRFLFGGRGGTDATDGGAAPMQRHMTETLRRMFPVFGTAEITHFWRGFVCLAYDLVPYVGPLDDRRSVWTAIAYHGNGVAMATYSGSALADLMSGKPERAKLPSVVTRRLARFPFAGLRPLYMKGAYLWFNYQDSH</sequence>
<name>A0ACC5R7S0_9HYPH</name>
<reference evidence="1" key="1">
    <citation type="submission" date="2021-01" db="EMBL/GenBank/DDBJ databases">
        <authorList>
            <person name="Sun Q."/>
        </authorList>
    </citation>
    <scope>NUCLEOTIDE SEQUENCE</scope>
    <source>
        <strain evidence="1">YIM B02566</strain>
    </source>
</reference>
<protein>
    <submittedName>
        <fullName evidence="1">FAD-binding oxidoreductase</fullName>
    </submittedName>
</protein>
<evidence type="ECO:0000313" key="1">
    <source>
        <dbReference type="EMBL" id="MBK1868657.1"/>
    </source>
</evidence>
<dbReference type="Proteomes" id="UP000616151">
    <property type="component" value="Unassembled WGS sequence"/>
</dbReference>